<organism evidence="11 12">
    <name type="scientific">Chitinimonas prasina</name>
    <dbReference type="NCBI Taxonomy" id="1434937"/>
    <lineage>
        <taxon>Bacteria</taxon>
        <taxon>Pseudomonadati</taxon>
        <taxon>Pseudomonadota</taxon>
        <taxon>Betaproteobacteria</taxon>
        <taxon>Neisseriales</taxon>
        <taxon>Chitinibacteraceae</taxon>
        <taxon>Chitinimonas</taxon>
    </lineage>
</organism>
<dbReference type="PANTHER" id="PTHR34597">
    <property type="entry name" value="SLR1661 PROTEIN"/>
    <property type="match status" value="1"/>
</dbReference>
<evidence type="ECO:0000313" key="12">
    <source>
        <dbReference type="Proteomes" id="UP001156706"/>
    </source>
</evidence>
<dbReference type="Gene3D" id="2.40.160.50">
    <property type="entry name" value="membrane protein fhac: a member of the omp85/tpsb transporter family"/>
    <property type="match status" value="1"/>
</dbReference>
<dbReference type="InterPro" id="IPR035251">
    <property type="entry name" value="ShlB_POTRA"/>
</dbReference>
<keyword evidence="3" id="KW-0813">Transport</keyword>
<comment type="caution">
    <text evidence="11">The sequence shown here is derived from an EMBL/GenBank/DDBJ whole genome shotgun (WGS) entry which is preliminary data.</text>
</comment>
<keyword evidence="5" id="KW-0812">Transmembrane</keyword>
<evidence type="ECO:0000256" key="8">
    <source>
        <dbReference type="ARBA" id="ARBA00023237"/>
    </source>
</evidence>
<dbReference type="InterPro" id="IPR013686">
    <property type="entry name" value="Polypept-transport_assoc_ShlB"/>
</dbReference>
<evidence type="ECO:0000256" key="2">
    <source>
        <dbReference type="ARBA" id="ARBA00009055"/>
    </source>
</evidence>
<evidence type="ECO:0000256" key="1">
    <source>
        <dbReference type="ARBA" id="ARBA00004442"/>
    </source>
</evidence>
<evidence type="ECO:0000256" key="4">
    <source>
        <dbReference type="ARBA" id="ARBA00022452"/>
    </source>
</evidence>
<evidence type="ECO:0000256" key="6">
    <source>
        <dbReference type="ARBA" id="ARBA00022927"/>
    </source>
</evidence>
<evidence type="ECO:0000256" key="9">
    <source>
        <dbReference type="SAM" id="MobiDB-lite"/>
    </source>
</evidence>
<dbReference type="Proteomes" id="UP001156706">
    <property type="component" value="Unassembled WGS sequence"/>
</dbReference>
<proteinExistence type="inferred from homology"/>
<keyword evidence="8" id="KW-0998">Cell outer membrane</keyword>
<evidence type="ECO:0000256" key="5">
    <source>
        <dbReference type="ARBA" id="ARBA00022692"/>
    </source>
</evidence>
<dbReference type="PANTHER" id="PTHR34597:SF3">
    <property type="entry name" value="OUTER MEMBRANE TRANSPORTER CDIB"/>
    <property type="match status" value="1"/>
</dbReference>
<keyword evidence="6" id="KW-0653">Protein transport</keyword>
<dbReference type="Pfam" id="PF17287">
    <property type="entry name" value="POTRA_3"/>
    <property type="match status" value="1"/>
</dbReference>
<evidence type="ECO:0000256" key="3">
    <source>
        <dbReference type="ARBA" id="ARBA00022448"/>
    </source>
</evidence>
<dbReference type="EMBL" id="BSOG01000002">
    <property type="protein sequence ID" value="GLR12991.1"/>
    <property type="molecule type" value="Genomic_DNA"/>
</dbReference>
<reference evidence="12" key="1">
    <citation type="journal article" date="2019" name="Int. J. Syst. Evol. Microbiol.">
        <title>The Global Catalogue of Microorganisms (GCM) 10K type strain sequencing project: providing services to taxonomists for standard genome sequencing and annotation.</title>
        <authorList>
            <consortium name="The Broad Institute Genomics Platform"/>
            <consortium name="The Broad Institute Genome Sequencing Center for Infectious Disease"/>
            <person name="Wu L."/>
            <person name="Ma J."/>
        </authorList>
    </citation>
    <scope>NUCLEOTIDE SEQUENCE [LARGE SCALE GENOMIC DNA]</scope>
    <source>
        <strain evidence="12">NBRC 110044</strain>
    </source>
</reference>
<dbReference type="Pfam" id="PF08479">
    <property type="entry name" value="POTRA_2"/>
    <property type="match status" value="1"/>
</dbReference>
<feature type="domain" description="POTRA" evidence="10">
    <location>
        <begin position="57"/>
        <end position="131"/>
    </location>
</feature>
<evidence type="ECO:0000313" key="11">
    <source>
        <dbReference type="EMBL" id="GLR12991.1"/>
    </source>
</evidence>
<gene>
    <name evidence="11" type="ORF">GCM10007907_17810</name>
</gene>
<dbReference type="InterPro" id="IPR034746">
    <property type="entry name" value="POTRA"/>
</dbReference>
<dbReference type="Pfam" id="PF03865">
    <property type="entry name" value="ShlB"/>
    <property type="match status" value="1"/>
</dbReference>
<dbReference type="PROSITE" id="PS51779">
    <property type="entry name" value="POTRA"/>
    <property type="match status" value="1"/>
</dbReference>
<evidence type="ECO:0000256" key="7">
    <source>
        <dbReference type="ARBA" id="ARBA00023136"/>
    </source>
</evidence>
<protein>
    <submittedName>
        <fullName evidence="11">Activator/secretion protein</fullName>
    </submittedName>
</protein>
<comment type="subcellular location">
    <subcellularLocation>
        <location evidence="1">Cell outer membrane</location>
    </subcellularLocation>
</comment>
<name>A0ABQ5YI86_9NEIS</name>
<sequence length="538" mass="58688">MSAHAAIGVDEQIAEQLKKEEDRAKAVLERLQAQPDALKPATKRGEKPSLAPETPCFTLQQIDIETDLPRFRQLSDRIEDAVGQCVGANGLRQLVAYLNDGLLDEGFVTTRVLLPEQNLSGGTLILRVMAGRVEKVRFSDADSGIWSNALPVDPGQLLNLRDLEQGVEQFSRLGSQQVQTEIEPGNTAGASNVVIVRQRGRSLYGSVQLDNTGSKAFGQLQGNANLVLDNPLGVSDQLNVNISSNLSKLKQDNRSQSLVLSYSLPYRYSLLSASASGSNFAQRILGVSQTFLSHGRSNSVEVRAQHVVWRTGADRLSMHLSANSRGSRSFIDDTEILVQRRRTSNAELGISYRRRFANGSMDISYSRRQGMAWNGAQDDLESAYVGGVTLRPDVDTLDISFNGQLMIAGSKLGLSSRLHSQFAGQPTLVMDHVSLGGPGSIRGFDGEVSLSGERGWYWRNELTWPSGERVYYLALDAGRVWGPSSSDFLGDRLAGGMLGVRGRQWGLSYELGLGAPLHKPNGFQTHAVNTFMSLGYGF</sequence>
<dbReference type="InterPro" id="IPR051544">
    <property type="entry name" value="TPS_OM_transporter"/>
</dbReference>
<keyword evidence="7" id="KW-0472">Membrane</keyword>
<dbReference type="InterPro" id="IPR005565">
    <property type="entry name" value="Hemolysn_activator_HlyB_C"/>
</dbReference>
<accession>A0ABQ5YI86</accession>
<dbReference type="PIRSF" id="PIRSF029745">
    <property type="entry name" value="FhaC"/>
    <property type="match status" value="1"/>
</dbReference>
<dbReference type="Gene3D" id="3.10.20.310">
    <property type="entry name" value="membrane protein fhac"/>
    <property type="match status" value="1"/>
</dbReference>
<feature type="region of interest" description="Disordered" evidence="9">
    <location>
        <begin position="31"/>
        <end position="52"/>
    </location>
</feature>
<comment type="similarity">
    <text evidence="2">Belongs to the TPS (TC 1.B.20) family.</text>
</comment>
<dbReference type="InterPro" id="IPR027282">
    <property type="entry name" value="TPS"/>
</dbReference>
<evidence type="ECO:0000259" key="10">
    <source>
        <dbReference type="PROSITE" id="PS51779"/>
    </source>
</evidence>
<keyword evidence="12" id="KW-1185">Reference proteome</keyword>
<keyword evidence="4" id="KW-1134">Transmembrane beta strand</keyword>